<protein>
    <submittedName>
        <fullName evidence="1">Uncharacterized protein</fullName>
    </submittedName>
</protein>
<sequence>MEELILYAVLFLLLIGHTLLAGKMYRKVHENSSLTIQEKNDWKLKALIFPGYFWFQYQKSEGKSS</sequence>
<gene>
    <name evidence="1" type="ORF">E4S40_06765</name>
</gene>
<dbReference type="OrthoDB" id="840164at2"/>
<name>A0A4Y9QTU5_9BACT</name>
<dbReference type="Proteomes" id="UP000297647">
    <property type="component" value="Unassembled WGS sequence"/>
</dbReference>
<proteinExistence type="predicted"/>
<dbReference type="EMBL" id="SPSB01000002">
    <property type="protein sequence ID" value="TFV95919.1"/>
    <property type="molecule type" value="Genomic_DNA"/>
</dbReference>
<organism evidence="1 2">
    <name type="scientific">Algoriphagus kandeliae</name>
    <dbReference type="NCBI Taxonomy" id="2562278"/>
    <lineage>
        <taxon>Bacteria</taxon>
        <taxon>Pseudomonadati</taxon>
        <taxon>Bacteroidota</taxon>
        <taxon>Cytophagia</taxon>
        <taxon>Cytophagales</taxon>
        <taxon>Cyclobacteriaceae</taxon>
        <taxon>Algoriphagus</taxon>
    </lineage>
</organism>
<evidence type="ECO:0000313" key="1">
    <source>
        <dbReference type="EMBL" id="TFV95919.1"/>
    </source>
</evidence>
<dbReference type="RefSeq" id="WP_135072491.1">
    <property type="nucleotide sequence ID" value="NZ_SPSB01000002.1"/>
</dbReference>
<evidence type="ECO:0000313" key="2">
    <source>
        <dbReference type="Proteomes" id="UP000297647"/>
    </source>
</evidence>
<reference evidence="1 2" key="1">
    <citation type="submission" date="2019-03" db="EMBL/GenBank/DDBJ databases">
        <title>Algoriphagus sp. nov, a new strain isolated from root system soil of mangrove plant Kandelia.</title>
        <authorList>
            <person name="Yin Q."/>
            <person name="Wang K."/>
            <person name="Song Z."/>
        </authorList>
    </citation>
    <scope>NUCLEOTIDE SEQUENCE [LARGE SCALE GENOMIC DNA]</scope>
    <source>
        <strain evidence="1 2">XY-J91</strain>
    </source>
</reference>
<comment type="caution">
    <text evidence="1">The sequence shown here is derived from an EMBL/GenBank/DDBJ whole genome shotgun (WGS) entry which is preliminary data.</text>
</comment>
<dbReference type="AlphaFoldDB" id="A0A4Y9QTU5"/>
<keyword evidence="2" id="KW-1185">Reference proteome</keyword>
<accession>A0A4Y9QTU5</accession>